<keyword evidence="1" id="KW-0732">Signal</keyword>
<dbReference type="Proteomes" id="UP000249723">
    <property type="component" value="Unassembled WGS sequence"/>
</dbReference>
<proteinExistence type="predicted"/>
<accession>A0A2X0MYV0</accession>
<name>A0A2X0MYV0_9BASI</name>
<evidence type="ECO:0000256" key="1">
    <source>
        <dbReference type="SAM" id="SignalP"/>
    </source>
</evidence>
<gene>
    <name evidence="2" type="ORF">BZ3500_MVSOF-1268-A1-R1_CHR7-3G09681</name>
</gene>
<feature type="signal peptide" evidence="1">
    <location>
        <begin position="1"/>
        <end position="25"/>
    </location>
</feature>
<feature type="chain" id="PRO_5030060400" evidence="1">
    <location>
        <begin position="26"/>
        <end position="243"/>
    </location>
</feature>
<dbReference type="EMBL" id="FMWP01000125">
    <property type="protein sequence ID" value="SDA02404.1"/>
    <property type="molecule type" value="Genomic_DNA"/>
</dbReference>
<protein>
    <submittedName>
        <fullName evidence="2">BZ3500_MvSof-1268-A1-R1_Chr7-3g09681 protein</fullName>
    </submittedName>
</protein>
<dbReference type="AlphaFoldDB" id="A0A2X0MYV0"/>
<evidence type="ECO:0000313" key="3">
    <source>
        <dbReference type="Proteomes" id="UP000249723"/>
    </source>
</evidence>
<keyword evidence="3" id="KW-1185">Reference proteome</keyword>
<sequence length="243" mass="27564">MFFLVFSFRYALAVGLTLLYSLANATLDNSCRGEADQKRFAAPDSCLARRGATAVNTSTVINDYYSHCLCGNTKWFDNYSDCLNRRTTNTQWISEDKRRRCRDCNNYMHEDRIDTVVPRVVITFIHQASHLRKPSFLLDSSLPFICAFSLNLAIIQVTVSSSSLRQAPPSGSLRQVPALPRSQARQVSSSFGHGLFLCYMFTLIKVHTQSTHLASAFHVPAHFQPVHFRSFLSTLFPHFEKRA</sequence>
<evidence type="ECO:0000313" key="2">
    <source>
        <dbReference type="EMBL" id="SDA02404.1"/>
    </source>
</evidence>
<organism evidence="2 3">
    <name type="scientific">Microbotryum saponariae</name>
    <dbReference type="NCBI Taxonomy" id="289078"/>
    <lineage>
        <taxon>Eukaryota</taxon>
        <taxon>Fungi</taxon>
        <taxon>Dikarya</taxon>
        <taxon>Basidiomycota</taxon>
        <taxon>Pucciniomycotina</taxon>
        <taxon>Microbotryomycetes</taxon>
        <taxon>Microbotryales</taxon>
        <taxon>Microbotryaceae</taxon>
        <taxon>Microbotryum</taxon>
    </lineage>
</organism>
<reference evidence="3" key="1">
    <citation type="submission" date="2016-10" db="EMBL/GenBank/DDBJ databases">
        <authorList>
            <person name="Jeantristanb JTB J.-T."/>
            <person name="Ricardo R."/>
        </authorList>
    </citation>
    <scope>NUCLEOTIDE SEQUENCE [LARGE SCALE GENOMIC DNA]</scope>
</reference>